<dbReference type="EMBL" id="CP097095">
    <property type="protein sequence ID" value="UQF79711.1"/>
    <property type="molecule type" value="Genomic_DNA"/>
</dbReference>
<feature type="transmembrane region" description="Helical" evidence="2">
    <location>
        <begin position="91"/>
        <end position="113"/>
    </location>
</feature>
<dbReference type="KEGG" id="agh:M3I41_00035"/>
<feature type="transmembrane region" description="Helical" evidence="2">
    <location>
        <begin position="150"/>
        <end position="173"/>
    </location>
</feature>
<gene>
    <name evidence="4" type="ORF">M3I41_00035</name>
</gene>
<evidence type="ECO:0000256" key="2">
    <source>
        <dbReference type="SAM" id="Phobius"/>
    </source>
</evidence>
<name>A0A9E7DC77_9ACTO</name>
<evidence type="ECO:0000259" key="3">
    <source>
        <dbReference type="Pfam" id="PF12089"/>
    </source>
</evidence>
<dbReference type="InterPro" id="IPR021949">
    <property type="entry name" value="DUF3566_TM"/>
</dbReference>
<keyword evidence="2" id="KW-0472">Membrane</keyword>
<keyword evidence="2" id="KW-1133">Transmembrane helix</keyword>
<organism evidence="4 5">
    <name type="scientific">Actinomyces graevenitzii</name>
    <dbReference type="NCBI Taxonomy" id="55565"/>
    <lineage>
        <taxon>Bacteria</taxon>
        <taxon>Bacillati</taxon>
        <taxon>Actinomycetota</taxon>
        <taxon>Actinomycetes</taxon>
        <taxon>Actinomycetales</taxon>
        <taxon>Actinomycetaceae</taxon>
        <taxon>Actinomyces</taxon>
    </lineage>
</organism>
<keyword evidence="2" id="KW-0812">Transmembrane</keyword>
<evidence type="ECO:0000256" key="1">
    <source>
        <dbReference type="SAM" id="MobiDB-lite"/>
    </source>
</evidence>
<evidence type="ECO:0000313" key="5">
    <source>
        <dbReference type="Proteomes" id="UP000830236"/>
    </source>
</evidence>
<dbReference type="Pfam" id="PF12089">
    <property type="entry name" value="DUF3566"/>
    <property type="match status" value="1"/>
</dbReference>
<dbReference type="Proteomes" id="UP000830236">
    <property type="component" value="Chromosome"/>
</dbReference>
<sequence>MSVPPSITPQPKGNQPKGVPPKGVQPGPPPRIRTAPQAGGSRPAPRQMPASMPPAQPPRQHTPKPAPAAAERRFVRLALERVDPWSVMKTAFLLSVAVGIMTIVAAVVVWFSLDALHVFAKIKDQVQQLGGEKSLQAVVEYLKLSRAVSLATVVAVVNIILSTALATIGAMIYNVTTHLIGGVYLTLADD</sequence>
<feature type="region of interest" description="Disordered" evidence="1">
    <location>
        <begin position="1"/>
        <end position="68"/>
    </location>
</feature>
<protein>
    <submittedName>
        <fullName evidence="4">DUF3566 domain-containing protein</fullName>
    </submittedName>
</protein>
<accession>A0A9E7DC77</accession>
<dbReference type="AlphaFoldDB" id="A0A9E7DC77"/>
<feature type="compositionally biased region" description="Low complexity" evidence="1">
    <location>
        <begin position="15"/>
        <end position="25"/>
    </location>
</feature>
<evidence type="ECO:0000313" key="4">
    <source>
        <dbReference type="EMBL" id="UQF79711.1"/>
    </source>
</evidence>
<feature type="domain" description="DUF3566" evidence="3">
    <location>
        <begin position="74"/>
        <end position="189"/>
    </location>
</feature>
<proteinExistence type="predicted"/>
<reference evidence="4" key="1">
    <citation type="submission" date="2022-05" db="EMBL/GenBank/DDBJ databases">
        <title>Using nanopore sequencing to obtain complete genomes from saliva samples.</title>
        <authorList>
            <person name="Baker J.L."/>
        </authorList>
    </citation>
    <scope>NUCLEOTIDE SEQUENCE</scope>
    <source>
        <strain evidence="4">JCVI-JB-Ag32</strain>
    </source>
</reference>